<accession>A0A074LWE2</accession>
<evidence type="ECO:0000313" key="2">
    <source>
        <dbReference type="EMBL" id="KEO84920.1"/>
    </source>
</evidence>
<evidence type="ECO:0000313" key="3">
    <source>
        <dbReference type="Proteomes" id="UP000027931"/>
    </source>
</evidence>
<dbReference type="STRING" id="1157490.EL26_02615"/>
<proteinExistence type="predicted"/>
<gene>
    <name evidence="2" type="ORF">EL26_02615</name>
</gene>
<keyword evidence="1" id="KW-1133">Transmembrane helix</keyword>
<feature type="transmembrane region" description="Helical" evidence="1">
    <location>
        <begin position="177"/>
        <end position="199"/>
    </location>
</feature>
<name>A0A074LWE2_9BACL</name>
<protein>
    <submittedName>
        <fullName evidence="2">Uncharacterized protein</fullName>
    </submittedName>
</protein>
<comment type="caution">
    <text evidence="2">The sequence shown here is derived from an EMBL/GenBank/DDBJ whole genome shotgun (WGS) entry which is preliminary data.</text>
</comment>
<keyword evidence="3" id="KW-1185">Reference proteome</keyword>
<dbReference type="EMBL" id="JMIR01000002">
    <property type="protein sequence ID" value="KEO84920.1"/>
    <property type="molecule type" value="Genomic_DNA"/>
</dbReference>
<dbReference type="RefSeq" id="WP_038084096.1">
    <property type="nucleotide sequence ID" value="NZ_JMIR01000002.1"/>
</dbReference>
<dbReference type="Proteomes" id="UP000027931">
    <property type="component" value="Unassembled WGS sequence"/>
</dbReference>
<sequence>MKETYDIFQLLGASLEPSTKNAVLVIVAISIAFWKIFSIGHKEQDTDDKRLREVLELFYSPAIIYIKMRKRNLMTEKEFKDKFSELLIKYRGKVLNEIVLKEIDNCIDGVGDEYKLLSNLEAQEVWIRERLTREKGIKALSWMVSTYLNLMGLLAVLALVGTPILVAAFVLTKKISTTYGLFILCSIVVVVLVLLYIVARKRQQRIEKRSNELRAKYERELHAYAEKASI</sequence>
<organism evidence="2 3">
    <name type="scientific">Tumebacillus flagellatus</name>
    <dbReference type="NCBI Taxonomy" id="1157490"/>
    <lineage>
        <taxon>Bacteria</taxon>
        <taxon>Bacillati</taxon>
        <taxon>Bacillota</taxon>
        <taxon>Bacilli</taxon>
        <taxon>Bacillales</taxon>
        <taxon>Alicyclobacillaceae</taxon>
        <taxon>Tumebacillus</taxon>
    </lineage>
</organism>
<dbReference type="AlphaFoldDB" id="A0A074LWE2"/>
<feature type="transmembrane region" description="Helical" evidence="1">
    <location>
        <begin position="147"/>
        <end position="171"/>
    </location>
</feature>
<feature type="transmembrane region" description="Helical" evidence="1">
    <location>
        <begin position="22"/>
        <end position="40"/>
    </location>
</feature>
<keyword evidence="1" id="KW-0472">Membrane</keyword>
<evidence type="ECO:0000256" key="1">
    <source>
        <dbReference type="SAM" id="Phobius"/>
    </source>
</evidence>
<keyword evidence="1" id="KW-0812">Transmembrane</keyword>
<reference evidence="2 3" key="1">
    <citation type="journal article" date="2013" name="Int. J. Syst. Evol. Microbiol.">
        <title>Tumebacillus flagellatus sp. nov., an alpha-amylase/pullulanase-producing bacterium isolated from cassava wastewater.</title>
        <authorList>
            <person name="Wang Q."/>
            <person name="Xie N."/>
            <person name="Qin Y."/>
            <person name="Shen N."/>
            <person name="Zhu J."/>
            <person name="Mi H."/>
            <person name="Huang R."/>
        </authorList>
    </citation>
    <scope>NUCLEOTIDE SEQUENCE [LARGE SCALE GENOMIC DNA]</scope>
    <source>
        <strain evidence="2 3">GST4</strain>
    </source>
</reference>